<reference evidence="1" key="1">
    <citation type="submission" date="2024-03" db="EMBL/GenBank/DDBJ databases">
        <title>WGS assembly of Saponaria officinalis var. Norfolk2.</title>
        <authorList>
            <person name="Jenkins J."/>
            <person name="Shu S."/>
            <person name="Grimwood J."/>
            <person name="Barry K."/>
            <person name="Goodstein D."/>
            <person name="Schmutz J."/>
            <person name="Leebens-Mack J."/>
            <person name="Osbourn A."/>
        </authorList>
    </citation>
    <scope>NUCLEOTIDE SEQUENCE [LARGE SCALE GENOMIC DNA]</scope>
    <source>
        <strain evidence="1">JIC</strain>
    </source>
</reference>
<evidence type="ECO:0000313" key="1">
    <source>
        <dbReference type="EMBL" id="KAK9732983.1"/>
    </source>
</evidence>
<gene>
    <name evidence="1" type="ORF">RND81_04G035700</name>
</gene>
<dbReference type="AlphaFoldDB" id="A0AAW1LIZ0"/>
<comment type="caution">
    <text evidence="1">The sequence shown here is derived from an EMBL/GenBank/DDBJ whole genome shotgun (WGS) entry which is preliminary data.</text>
</comment>
<accession>A0AAW1LIZ0</accession>
<protein>
    <submittedName>
        <fullName evidence="1">Uncharacterized protein</fullName>
    </submittedName>
</protein>
<proteinExistence type="predicted"/>
<sequence>MNSINRATGWMQEKQKQYALLQKQSKEMGVKRLQALKWHRTMWKHLTKWQRSFTNHFREGNVYIYLQADYIFLLLVEDLAVYCFGRFYLVRLLVVHSSFTVSKKLSHLCIPLFVVTFTKTYIFA</sequence>
<dbReference type="Proteomes" id="UP001443914">
    <property type="component" value="Unassembled WGS sequence"/>
</dbReference>
<dbReference type="EMBL" id="JBDFQZ010000004">
    <property type="protein sequence ID" value="KAK9732983.1"/>
    <property type="molecule type" value="Genomic_DNA"/>
</dbReference>
<keyword evidence="2" id="KW-1185">Reference proteome</keyword>
<evidence type="ECO:0000313" key="2">
    <source>
        <dbReference type="Proteomes" id="UP001443914"/>
    </source>
</evidence>
<organism evidence="1 2">
    <name type="scientific">Saponaria officinalis</name>
    <name type="common">Common soapwort</name>
    <name type="synonym">Lychnis saponaria</name>
    <dbReference type="NCBI Taxonomy" id="3572"/>
    <lineage>
        <taxon>Eukaryota</taxon>
        <taxon>Viridiplantae</taxon>
        <taxon>Streptophyta</taxon>
        <taxon>Embryophyta</taxon>
        <taxon>Tracheophyta</taxon>
        <taxon>Spermatophyta</taxon>
        <taxon>Magnoliopsida</taxon>
        <taxon>eudicotyledons</taxon>
        <taxon>Gunneridae</taxon>
        <taxon>Pentapetalae</taxon>
        <taxon>Caryophyllales</taxon>
        <taxon>Caryophyllaceae</taxon>
        <taxon>Caryophylleae</taxon>
        <taxon>Saponaria</taxon>
    </lineage>
</organism>
<name>A0AAW1LIZ0_SAPOF</name>